<evidence type="ECO:0000313" key="3">
    <source>
        <dbReference type="Proteomes" id="UP000048289"/>
    </source>
</evidence>
<sequence>MPTVPTVSAGTAVTDQPRPSTQTAIASPAASTEVSHTVVTGTADSPGTPVAQQQSAQAAIASCTAGRTVAAVAPQDAAVPAGLSHRTTGPVGAVADQRTPQQRLGGRVHRVQQVLLRVGNLGARI</sequence>
<reference evidence="2 3" key="1">
    <citation type="submission" date="2015-03" db="EMBL/GenBank/DDBJ databases">
        <authorList>
            <consortium name="Pathogen Informatics"/>
        </authorList>
    </citation>
    <scope>NUCLEOTIDE SEQUENCE [LARGE SCALE GENOMIC DNA]</scope>
    <source>
        <strain evidence="2 3">G09901357</strain>
    </source>
</reference>
<gene>
    <name evidence="2" type="ORF">ERS007681_04772</name>
</gene>
<proteinExistence type="predicted"/>
<dbReference type="Proteomes" id="UP000048289">
    <property type="component" value="Unassembled WGS sequence"/>
</dbReference>
<protein>
    <submittedName>
        <fullName evidence="2">Uncharacterized protein</fullName>
    </submittedName>
</protein>
<evidence type="ECO:0000256" key="1">
    <source>
        <dbReference type="SAM" id="MobiDB-lite"/>
    </source>
</evidence>
<dbReference type="AlphaFoldDB" id="A0A654TLK5"/>
<evidence type="ECO:0000313" key="2">
    <source>
        <dbReference type="EMBL" id="CFE50616.1"/>
    </source>
</evidence>
<name>A0A654TLK5_MYCTX</name>
<accession>A0A654TLK5</accession>
<feature type="region of interest" description="Disordered" evidence="1">
    <location>
        <begin position="1"/>
        <end position="49"/>
    </location>
</feature>
<dbReference type="EMBL" id="CFOE01001396">
    <property type="protein sequence ID" value="CFE50616.1"/>
    <property type="molecule type" value="Genomic_DNA"/>
</dbReference>
<organism evidence="2 3">
    <name type="scientific">Mycobacterium tuberculosis</name>
    <dbReference type="NCBI Taxonomy" id="1773"/>
    <lineage>
        <taxon>Bacteria</taxon>
        <taxon>Bacillati</taxon>
        <taxon>Actinomycetota</taxon>
        <taxon>Actinomycetes</taxon>
        <taxon>Mycobacteriales</taxon>
        <taxon>Mycobacteriaceae</taxon>
        <taxon>Mycobacterium</taxon>
        <taxon>Mycobacterium tuberculosis complex</taxon>
    </lineage>
</organism>
<feature type="compositionally biased region" description="Polar residues" evidence="1">
    <location>
        <begin position="1"/>
        <end position="45"/>
    </location>
</feature>